<dbReference type="Pfam" id="PF02682">
    <property type="entry name" value="CT_C_D"/>
    <property type="match status" value="1"/>
</dbReference>
<dbReference type="OrthoDB" id="9778567at2"/>
<evidence type="ECO:0000313" key="5">
    <source>
        <dbReference type="EMBL" id="RKD90450.1"/>
    </source>
</evidence>
<dbReference type="GO" id="GO:0005524">
    <property type="term" value="F:ATP binding"/>
    <property type="evidence" value="ECO:0007669"/>
    <property type="project" value="UniProtKB-KW"/>
</dbReference>
<dbReference type="EMBL" id="RAPN01000001">
    <property type="protein sequence ID" value="RKD90450.1"/>
    <property type="molecule type" value="Genomic_DNA"/>
</dbReference>
<evidence type="ECO:0000256" key="2">
    <source>
        <dbReference type="ARBA" id="ARBA00022801"/>
    </source>
</evidence>
<accession>A0A419W4U7</accession>
<dbReference type="SUPFAM" id="SSF50891">
    <property type="entry name" value="Cyclophilin-like"/>
    <property type="match status" value="1"/>
</dbReference>
<dbReference type="Gene3D" id="3.30.1360.40">
    <property type="match status" value="1"/>
</dbReference>
<evidence type="ECO:0000256" key="1">
    <source>
        <dbReference type="ARBA" id="ARBA00022741"/>
    </source>
</evidence>
<dbReference type="NCBIfam" id="TIGR00370">
    <property type="entry name" value="5-oxoprolinase subunit PxpB"/>
    <property type="match status" value="1"/>
</dbReference>
<name>A0A419W4U7_9BACT</name>
<dbReference type="PANTHER" id="PTHR34698:SF2">
    <property type="entry name" value="5-OXOPROLINASE SUBUNIT B"/>
    <property type="match status" value="1"/>
</dbReference>
<comment type="caution">
    <text evidence="5">The sequence shown here is derived from an EMBL/GenBank/DDBJ whole genome shotgun (WGS) entry which is preliminary data.</text>
</comment>
<evidence type="ECO:0000313" key="6">
    <source>
        <dbReference type="Proteomes" id="UP000283387"/>
    </source>
</evidence>
<dbReference type="Gene3D" id="2.40.100.10">
    <property type="entry name" value="Cyclophilin-like"/>
    <property type="match status" value="1"/>
</dbReference>
<protein>
    <submittedName>
        <fullName evidence="5">KipI family sensor histidine kinase inhibitor</fullName>
    </submittedName>
</protein>
<dbReference type="SMART" id="SM00796">
    <property type="entry name" value="AHS1"/>
    <property type="match status" value="1"/>
</dbReference>
<dbReference type="InterPro" id="IPR029000">
    <property type="entry name" value="Cyclophilin-like_dom_sf"/>
</dbReference>
<sequence length="227" mass="25385">MISYFPLGDSAIQLTFGDSINEETNRKIYAYMRILKEFEIPGIIELVPSYTKLIVHYNPLEIGIHELVDKLKELEQQGITPAESEMKIVEIPVLYGPTFGSDLEVVLQHTGLTEEELITQHSAPIYKVYMLGFTPGFCYLGGMPALLATPRKKTPSAKIRAGSVGIAGEQTGVYPIESPGGWQIIGRTPLKLFNPEREQPFLVEAGNSIRFYPISQTEFDQLNEYDA</sequence>
<reference evidence="5 6" key="1">
    <citation type="submission" date="2018-09" db="EMBL/GenBank/DDBJ databases">
        <title>Genomic Encyclopedia of Archaeal and Bacterial Type Strains, Phase II (KMG-II): from individual species to whole genera.</title>
        <authorList>
            <person name="Goeker M."/>
        </authorList>
    </citation>
    <scope>NUCLEOTIDE SEQUENCE [LARGE SCALE GENOMIC DNA]</scope>
    <source>
        <strain evidence="5 6">DSM 27148</strain>
    </source>
</reference>
<dbReference type="InterPro" id="IPR003833">
    <property type="entry name" value="CT_C_D"/>
</dbReference>
<gene>
    <name evidence="5" type="ORF">BC643_0790</name>
</gene>
<dbReference type="InterPro" id="IPR010016">
    <property type="entry name" value="PxpB"/>
</dbReference>
<dbReference type="SUPFAM" id="SSF160467">
    <property type="entry name" value="PH0987 N-terminal domain-like"/>
    <property type="match status" value="1"/>
</dbReference>
<dbReference type="Proteomes" id="UP000283387">
    <property type="component" value="Unassembled WGS sequence"/>
</dbReference>
<keyword evidence="1" id="KW-0547">Nucleotide-binding</keyword>
<keyword evidence="2" id="KW-0378">Hydrolase</keyword>
<dbReference type="RefSeq" id="WP_120271853.1">
    <property type="nucleotide sequence ID" value="NZ_RAPN01000001.1"/>
</dbReference>
<keyword evidence="3" id="KW-0067">ATP-binding</keyword>
<keyword evidence="6" id="KW-1185">Reference proteome</keyword>
<proteinExistence type="predicted"/>
<evidence type="ECO:0000259" key="4">
    <source>
        <dbReference type="SMART" id="SM00796"/>
    </source>
</evidence>
<dbReference type="PANTHER" id="PTHR34698">
    <property type="entry name" value="5-OXOPROLINASE SUBUNIT B"/>
    <property type="match status" value="1"/>
</dbReference>
<dbReference type="GO" id="GO:0016787">
    <property type="term" value="F:hydrolase activity"/>
    <property type="evidence" value="ECO:0007669"/>
    <property type="project" value="UniProtKB-KW"/>
</dbReference>
<organism evidence="5 6">
    <name type="scientific">Mangrovibacterium diazotrophicum</name>
    <dbReference type="NCBI Taxonomy" id="1261403"/>
    <lineage>
        <taxon>Bacteria</taxon>
        <taxon>Pseudomonadati</taxon>
        <taxon>Bacteroidota</taxon>
        <taxon>Bacteroidia</taxon>
        <taxon>Marinilabiliales</taxon>
        <taxon>Prolixibacteraceae</taxon>
        <taxon>Mangrovibacterium</taxon>
    </lineage>
</organism>
<feature type="domain" description="Carboxyltransferase" evidence="4">
    <location>
        <begin position="2"/>
        <end position="203"/>
    </location>
</feature>
<evidence type="ECO:0000256" key="3">
    <source>
        <dbReference type="ARBA" id="ARBA00022840"/>
    </source>
</evidence>
<dbReference type="AlphaFoldDB" id="A0A419W4U7"/>